<proteinExistence type="predicted"/>
<dbReference type="RefSeq" id="WP_208174981.1">
    <property type="nucleotide sequence ID" value="NZ_JAGETZ010000004.1"/>
</dbReference>
<evidence type="ECO:0008006" key="4">
    <source>
        <dbReference type="Google" id="ProtNLM"/>
    </source>
</evidence>
<gene>
    <name evidence="2" type="ORF">J4E00_09795</name>
</gene>
<evidence type="ECO:0000313" key="3">
    <source>
        <dbReference type="Proteomes" id="UP000664369"/>
    </source>
</evidence>
<dbReference type="Proteomes" id="UP000664369">
    <property type="component" value="Unassembled WGS sequence"/>
</dbReference>
<name>A0ABS3QDN7_9BACT</name>
<sequence>MSALFSWNSLLLTGLLTASQLTAHAQVDLQTFSDATVQAVLTATMVNAIKRSNTTSRPATSAVATKRFAYTPTAVLRQQTVQQLAARLKPNNPAAANSLATGKVDYSTIYRSIVQGTSLPENDAAAALASYLITGYLIMNGVHDDNAITPSMAQGVRTQIAGMLASNSQLASPTAVAKLGEEMKLQTVLLTATWQQSIKNNNEAAFRTSTGQLFSKQYGFDMTKVRPTAKGFAPR</sequence>
<keyword evidence="1" id="KW-0732">Signal</keyword>
<dbReference type="EMBL" id="JAGETZ010000004">
    <property type="protein sequence ID" value="MBO2009343.1"/>
    <property type="molecule type" value="Genomic_DNA"/>
</dbReference>
<evidence type="ECO:0000313" key="2">
    <source>
        <dbReference type="EMBL" id="MBO2009343.1"/>
    </source>
</evidence>
<organism evidence="2 3">
    <name type="scientific">Hymenobacter negativus</name>
    <dbReference type="NCBI Taxonomy" id="2795026"/>
    <lineage>
        <taxon>Bacteria</taxon>
        <taxon>Pseudomonadati</taxon>
        <taxon>Bacteroidota</taxon>
        <taxon>Cytophagia</taxon>
        <taxon>Cytophagales</taxon>
        <taxon>Hymenobacteraceae</taxon>
        <taxon>Hymenobacter</taxon>
    </lineage>
</organism>
<feature type="signal peptide" evidence="1">
    <location>
        <begin position="1"/>
        <end position="25"/>
    </location>
</feature>
<accession>A0ABS3QDN7</accession>
<feature type="chain" id="PRO_5047211807" description="DUF4919 domain-containing protein" evidence="1">
    <location>
        <begin position="26"/>
        <end position="235"/>
    </location>
</feature>
<protein>
    <recommendedName>
        <fullName evidence="4">DUF4919 domain-containing protein</fullName>
    </recommendedName>
</protein>
<reference evidence="2 3" key="1">
    <citation type="submission" date="2021-03" db="EMBL/GenBank/DDBJ databases">
        <authorList>
            <person name="Kim M.K."/>
        </authorList>
    </citation>
    <scope>NUCLEOTIDE SEQUENCE [LARGE SCALE GENOMIC DNA]</scope>
    <source>
        <strain evidence="2 3">BT442</strain>
    </source>
</reference>
<evidence type="ECO:0000256" key="1">
    <source>
        <dbReference type="SAM" id="SignalP"/>
    </source>
</evidence>
<comment type="caution">
    <text evidence="2">The sequence shown here is derived from an EMBL/GenBank/DDBJ whole genome shotgun (WGS) entry which is preliminary data.</text>
</comment>
<keyword evidence="3" id="KW-1185">Reference proteome</keyword>